<dbReference type="AlphaFoldDB" id="A0A949TV90"/>
<dbReference type="RefSeq" id="WP_218319100.1">
    <property type="nucleotide sequence ID" value="NZ_JAEEGC010000018.1"/>
</dbReference>
<keyword evidence="3" id="KW-1185">Reference proteome</keyword>
<organism evidence="2 3">
    <name type="scientific">Clostridium thailandense</name>
    <dbReference type="NCBI Taxonomy" id="2794346"/>
    <lineage>
        <taxon>Bacteria</taxon>
        <taxon>Bacillati</taxon>
        <taxon>Bacillota</taxon>
        <taxon>Clostridia</taxon>
        <taxon>Eubacteriales</taxon>
        <taxon>Clostridiaceae</taxon>
        <taxon>Clostridium</taxon>
    </lineage>
</organism>
<feature type="domain" description="FAD dependent oxidoreductase" evidence="1">
    <location>
        <begin position="30"/>
        <end position="384"/>
    </location>
</feature>
<dbReference type="PANTHER" id="PTHR13847:SF201">
    <property type="entry name" value="PUTATIBE OXIDOREDUCTASE"/>
    <property type="match status" value="1"/>
</dbReference>
<sequence>MNLQSGKFYWPTTLLEVPSYPSLEEDIDCDVLIIGCGTSGAQCAYYLVNSGANVILVDKRRAGFGSTSTNTALIQYMGEKMFFELINSFGEDYAARHLNLCKKAIDEIENICNSLSLDSEFCRRDTLYYQSYEEDYEKIIKEFNFLKKHGFDVELLDEETIEKLYSFKKHSAIYSKNDAELNPYKFTISLLEKCKSLGARIFENTEINGKKFEKDYAVFFTKGNHSIKAKHVIIAAGYECLEIKNEKNTVLSSSYAVVTNQIKDFGTWYKRTLIWESARPYIYMRTTADNRIIIGGLDENITIPQKRDSKLLHNKEKLITEFNKLFPDINVYPEFYISAFYGGTHDGLPIIGKYEELPNCYVLYGYGDNGTVYSMVLSKIISDLIQNKPNEDINLYLQNRPLLINK</sequence>
<name>A0A949TV90_9CLOT</name>
<dbReference type="InterPro" id="IPR006076">
    <property type="entry name" value="FAD-dep_OxRdtase"/>
</dbReference>
<reference evidence="2" key="1">
    <citation type="submission" date="2020-12" db="EMBL/GenBank/DDBJ databases">
        <title>Clostridium thailandense sp. nov., a novel acetogenic bacterium isolated from peat land soil in Thailand.</title>
        <authorList>
            <person name="Chaikitkaew S."/>
            <person name="Birkeland N.K."/>
        </authorList>
    </citation>
    <scope>NUCLEOTIDE SEQUENCE</scope>
    <source>
        <strain evidence="2">PL3</strain>
    </source>
</reference>
<dbReference type="Proteomes" id="UP000694308">
    <property type="component" value="Unassembled WGS sequence"/>
</dbReference>
<evidence type="ECO:0000313" key="2">
    <source>
        <dbReference type="EMBL" id="MBV7272065.1"/>
    </source>
</evidence>
<accession>A0A949TV90</accession>
<dbReference type="PANTHER" id="PTHR13847">
    <property type="entry name" value="SARCOSINE DEHYDROGENASE-RELATED"/>
    <property type="match status" value="1"/>
</dbReference>
<evidence type="ECO:0000259" key="1">
    <source>
        <dbReference type="Pfam" id="PF01266"/>
    </source>
</evidence>
<protein>
    <submittedName>
        <fullName evidence="2">FAD-binding oxidoreductase</fullName>
    </submittedName>
</protein>
<comment type="caution">
    <text evidence="2">The sequence shown here is derived from an EMBL/GenBank/DDBJ whole genome shotgun (WGS) entry which is preliminary data.</text>
</comment>
<dbReference type="EMBL" id="JAEEGC010000018">
    <property type="protein sequence ID" value="MBV7272065.1"/>
    <property type="molecule type" value="Genomic_DNA"/>
</dbReference>
<evidence type="ECO:0000313" key="3">
    <source>
        <dbReference type="Proteomes" id="UP000694308"/>
    </source>
</evidence>
<dbReference type="Pfam" id="PF01266">
    <property type="entry name" value="DAO"/>
    <property type="match status" value="1"/>
</dbReference>
<dbReference type="GO" id="GO:0005737">
    <property type="term" value="C:cytoplasm"/>
    <property type="evidence" value="ECO:0007669"/>
    <property type="project" value="TreeGrafter"/>
</dbReference>
<gene>
    <name evidence="2" type="ORF">I6U48_03925</name>
</gene>
<proteinExistence type="predicted"/>